<evidence type="ECO:0000259" key="1">
    <source>
        <dbReference type="Pfam" id="PF07969"/>
    </source>
</evidence>
<dbReference type="GO" id="GO:0016810">
    <property type="term" value="F:hydrolase activity, acting on carbon-nitrogen (but not peptide) bonds"/>
    <property type="evidence" value="ECO:0007669"/>
    <property type="project" value="InterPro"/>
</dbReference>
<reference evidence="2 3" key="1">
    <citation type="submission" date="2019-05" db="EMBL/GenBank/DDBJ databases">
        <title>Kocuria coralli sp. nov., a novel actinobacterium isolated from coral reef seawater.</title>
        <authorList>
            <person name="Li J."/>
        </authorList>
    </citation>
    <scope>NUCLEOTIDE SEQUENCE [LARGE SCALE GENOMIC DNA]</scope>
    <source>
        <strain evidence="2 3">SCSIO 13007</strain>
    </source>
</reference>
<keyword evidence="2" id="KW-0378">Hydrolase</keyword>
<feature type="domain" description="Amidohydrolase 3" evidence="1">
    <location>
        <begin position="55"/>
        <end position="542"/>
    </location>
</feature>
<dbReference type="Pfam" id="PF07969">
    <property type="entry name" value="Amidohydro_3"/>
    <property type="match status" value="1"/>
</dbReference>
<comment type="caution">
    <text evidence="2">The sequence shown here is derived from an EMBL/GenBank/DDBJ whole genome shotgun (WGS) entry which is preliminary data.</text>
</comment>
<dbReference type="InterPro" id="IPR011059">
    <property type="entry name" value="Metal-dep_hydrolase_composite"/>
</dbReference>
<dbReference type="SUPFAM" id="SSF51556">
    <property type="entry name" value="Metallo-dependent hydrolases"/>
    <property type="match status" value="1"/>
</dbReference>
<dbReference type="InterPro" id="IPR013108">
    <property type="entry name" value="Amidohydro_3"/>
</dbReference>
<dbReference type="InterPro" id="IPR033932">
    <property type="entry name" value="YtcJ-like"/>
</dbReference>
<proteinExistence type="predicted"/>
<dbReference type="PANTHER" id="PTHR22642:SF2">
    <property type="entry name" value="PROTEIN LONG AFTER FAR-RED 3"/>
    <property type="match status" value="1"/>
</dbReference>
<protein>
    <submittedName>
        <fullName evidence="2">Amidohydrolase</fullName>
    </submittedName>
</protein>
<dbReference type="Proteomes" id="UP000325957">
    <property type="component" value="Unassembled WGS sequence"/>
</dbReference>
<dbReference type="RefSeq" id="WP_158033228.1">
    <property type="nucleotide sequence ID" value="NZ_ML708613.1"/>
</dbReference>
<accession>A0A5J5KYV4</accession>
<dbReference type="CDD" id="cd01300">
    <property type="entry name" value="YtcJ_like"/>
    <property type="match status" value="1"/>
</dbReference>
<organism evidence="2 3">
    <name type="scientific">Kocuria coralli</name>
    <dbReference type="NCBI Taxonomy" id="1461025"/>
    <lineage>
        <taxon>Bacteria</taxon>
        <taxon>Bacillati</taxon>
        <taxon>Actinomycetota</taxon>
        <taxon>Actinomycetes</taxon>
        <taxon>Micrococcales</taxon>
        <taxon>Micrococcaceae</taxon>
        <taxon>Kocuria</taxon>
    </lineage>
</organism>
<dbReference type="OrthoDB" id="3173428at2"/>
<dbReference type="Gene3D" id="2.30.40.10">
    <property type="entry name" value="Urease, subunit C, domain 1"/>
    <property type="match status" value="1"/>
</dbReference>
<dbReference type="EMBL" id="SZWF01000004">
    <property type="protein sequence ID" value="KAA9394917.1"/>
    <property type="molecule type" value="Genomic_DNA"/>
</dbReference>
<evidence type="ECO:0000313" key="2">
    <source>
        <dbReference type="EMBL" id="KAA9394917.1"/>
    </source>
</evidence>
<name>A0A5J5KYV4_9MICC</name>
<sequence length="546" mass="57813">MSQQTTVFRGGAIETLEPGIGRVRALAVRDGVVVAHGEEAESLAGSGSAVTVDVGDFAMPGLIDSHNHHALAGQIDLYELQVSPMAPLDQILEAVAARAASLPEGAWVVGGSWGSVLHDALQAPGALARLDAASGGHPVMLRDDSKHNRWANSEALRRAGIDQDTQDPPGGQILRTDGLPNGVLLEAGGVLVEHVLGREEPMTAERLAASSERAIGMLHSYGVTAFQDAAASAQLLHALHDLDTEGRLHAWVVTSMLVNDFIFGTDPLGEPIIAERGSTASPHHRPDFIKIFLDGVPPSRTGAFLESYLPDECGHLTNGEPTMSQSELTGWLRSAAERGIGAKVHCTGDASVHMLLDAAEQLRGEGFADTRWHVAHGQFVAPDDIPRFGRLGVTAEVSPQIYYPGVIPQAIAAVLPADRAGRMQPNRSLIDSGARVVGGSDWPVSVTPDVWRAVYGLVTRQDPSRSYPGALWPEQGITLDEAVRAYTSESARALGIDDVGGSLALGKSADIVSLSADPWNVDIEDVPSIHAKGTWFAGAQVFEERS</sequence>
<dbReference type="Gene3D" id="3.10.310.70">
    <property type="match status" value="1"/>
</dbReference>
<gene>
    <name evidence="2" type="ORF">FCK90_05160</name>
</gene>
<dbReference type="AlphaFoldDB" id="A0A5J5KYV4"/>
<dbReference type="PANTHER" id="PTHR22642">
    <property type="entry name" value="IMIDAZOLONEPROPIONASE"/>
    <property type="match status" value="1"/>
</dbReference>
<evidence type="ECO:0000313" key="3">
    <source>
        <dbReference type="Proteomes" id="UP000325957"/>
    </source>
</evidence>
<dbReference type="SUPFAM" id="SSF51338">
    <property type="entry name" value="Composite domain of metallo-dependent hydrolases"/>
    <property type="match status" value="1"/>
</dbReference>
<dbReference type="InterPro" id="IPR032466">
    <property type="entry name" value="Metal_Hydrolase"/>
</dbReference>
<dbReference type="Gene3D" id="3.20.20.140">
    <property type="entry name" value="Metal-dependent hydrolases"/>
    <property type="match status" value="1"/>
</dbReference>
<keyword evidence="3" id="KW-1185">Reference proteome</keyword>